<comment type="cofactor">
    <cofactor evidence="1">
        <name>Mg(2+)</name>
        <dbReference type="ChEBI" id="CHEBI:18420"/>
    </cofactor>
</comment>
<reference evidence="5" key="1">
    <citation type="submission" date="2018-12" db="EMBL/GenBank/DDBJ databases">
        <authorList>
            <person name="Syme R.A."/>
            <person name="Farfan-Caceres L."/>
            <person name="Lichtenzveig J."/>
        </authorList>
    </citation>
    <scope>NUCLEOTIDE SEQUENCE</scope>
    <source>
        <strain evidence="5">Al4</strain>
    </source>
</reference>
<keyword evidence="3" id="KW-0378">Hydrolase</keyword>
<name>A0A8H7MBF0_9PLEO</name>
<evidence type="ECO:0000256" key="3">
    <source>
        <dbReference type="ARBA" id="ARBA00022801"/>
    </source>
</evidence>
<dbReference type="SFLD" id="SFLDS00003">
    <property type="entry name" value="Haloacid_Dehalogenase"/>
    <property type="match status" value="1"/>
</dbReference>
<dbReference type="Gene3D" id="1.10.150.240">
    <property type="entry name" value="Putative phosphatase, domain 2"/>
    <property type="match status" value="1"/>
</dbReference>
<dbReference type="EMBL" id="RZGK01000022">
    <property type="protein sequence ID" value="KAF9690756.1"/>
    <property type="molecule type" value="Genomic_DNA"/>
</dbReference>
<sequence length="262" mass="29791">MLSTMAESHKRGAMFDENIVRTRLREAKWYAFDLDDTLHSFRKASAAAITAVLRSIHEKSNLCCSLGDFETEYKRILARGTASAFVDGKTSYQYREDRLQQLVQKYDIELYKGQMQLLLDCYENVLMNSLELKTGVLDLLQTLKNYGHKIAVITEGPQDAQERTVEALGLTRYIDYLATTSKLRVARIDGMFVKVLDRLGLKPKDMIVIGDSWERDIVPATQAGIYCVHYTEVDTGHDETMRINGFDMLETLVEDAHRCSGA</sequence>
<reference evidence="5" key="2">
    <citation type="submission" date="2020-09" db="EMBL/GenBank/DDBJ databases">
        <title>Reference genome assembly for Australian Ascochyta lentis isolate Al4.</title>
        <authorList>
            <person name="Lee R.C."/>
            <person name="Farfan-Caceres L.M."/>
            <person name="Debler J.W."/>
            <person name="Williams A.H."/>
            <person name="Henares B.M."/>
        </authorList>
    </citation>
    <scope>NUCLEOTIDE SEQUENCE</scope>
    <source>
        <strain evidence="5">Al4</strain>
    </source>
</reference>
<comment type="caution">
    <text evidence="5">The sequence shown here is derived from an EMBL/GenBank/DDBJ whole genome shotgun (WGS) entry which is preliminary data.</text>
</comment>
<dbReference type="GO" id="GO:0016791">
    <property type="term" value="F:phosphatase activity"/>
    <property type="evidence" value="ECO:0007669"/>
    <property type="project" value="TreeGrafter"/>
</dbReference>
<dbReference type="PANTHER" id="PTHR46470:SF2">
    <property type="entry name" value="GLYCERALDEHYDE 3-PHOSPHATE PHOSPHATASE"/>
    <property type="match status" value="1"/>
</dbReference>
<gene>
    <name evidence="5" type="ORF">EKO04_011140</name>
</gene>
<evidence type="ECO:0000256" key="4">
    <source>
        <dbReference type="ARBA" id="ARBA00022842"/>
    </source>
</evidence>
<dbReference type="InterPro" id="IPR006439">
    <property type="entry name" value="HAD-SF_hydro_IA"/>
</dbReference>
<organism evidence="5 6">
    <name type="scientific">Ascochyta lentis</name>
    <dbReference type="NCBI Taxonomy" id="205686"/>
    <lineage>
        <taxon>Eukaryota</taxon>
        <taxon>Fungi</taxon>
        <taxon>Dikarya</taxon>
        <taxon>Ascomycota</taxon>
        <taxon>Pezizomycotina</taxon>
        <taxon>Dothideomycetes</taxon>
        <taxon>Pleosporomycetidae</taxon>
        <taxon>Pleosporales</taxon>
        <taxon>Pleosporineae</taxon>
        <taxon>Didymellaceae</taxon>
        <taxon>Ascochyta</taxon>
    </lineage>
</organism>
<dbReference type="SFLD" id="SFLDG01129">
    <property type="entry name" value="C1.5:_HAD__Beta-PGM__Phosphata"/>
    <property type="match status" value="1"/>
</dbReference>
<evidence type="ECO:0000313" key="6">
    <source>
        <dbReference type="Proteomes" id="UP000651452"/>
    </source>
</evidence>
<dbReference type="GO" id="GO:0044281">
    <property type="term" value="P:small molecule metabolic process"/>
    <property type="evidence" value="ECO:0007669"/>
    <property type="project" value="UniProtKB-ARBA"/>
</dbReference>
<dbReference type="PANTHER" id="PTHR46470">
    <property type="entry name" value="N-ACYLNEURAMINATE-9-PHOSPHATASE"/>
    <property type="match status" value="1"/>
</dbReference>
<dbReference type="NCBIfam" id="TIGR01549">
    <property type="entry name" value="HAD-SF-IA-v1"/>
    <property type="match status" value="1"/>
</dbReference>
<keyword evidence="6" id="KW-1185">Reference proteome</keyword>
<evidence type="ECO:0000256" key="2">
    <source>
        <dbReference type="ARBA" id="ARBA00022723"/>
    </source>
</evidence>
<dbReference type="Proteomes" id="UP000651452">
    <property type="component" value="Unassembled WGS sequence"/>
</dbReference>
<dbReference type="SUPFAM" id="SSF56784">
    <property type="entry name" value="HAD-like"/>
    <property type="match status" value="1"/>
</dbReference>
<dbReference type="Gene3D" id="3.40.50.1000">
    <property type="entry name" value="HAD superfamily/HAD-like"/>
    <property type="match status" value="1"/>
</dbReference>
<keyword evidence="2" id="KW-0479">Metal-binding</keyword>
<dbReference type="InterPro" id="IPR023198">
    <property type="entry name" value="PGP-like_dom2"/>
</dbReference>
<accession>A0A8H7MBF0</accession>
<dbReference type="InterPro" id="IPR036412">
    <property type="entry name" value="HAD-like_sf"/>
</dbReference>
<evidence type="ECO:0000313" key="5">
    <source>
        <dbReference type="EMBL" id="KAF9690756.1"/>
    </source>
</evidence>
<evidence type="ECO:0000256" key="1">
    <source>
        <dbReference type="ARBA" id="ARBA00001946"/>
    </source>
</evidence>
<dbReference type="GO" id="GO:0046872">
    <property type="term" value="F:metal ion binding"/>
    <property type="evidence" value="ECO:0007669"/>
    <property type="project" value="UniProtKB-KW"/>
</dbReference>
<dbReference type="InterPro" id="IPR051400">
    <property type="entry name" value="HAD-like_hydrolase"/>
</dbReference>
<protein>
    <submittedName>
        <fullName evidence="5">Uncharacterized protein</fullName>
    </submittedName>
</protein>
<dbReference type="OrthoDB" id="1694274at2759"/>
<keyword evidence="4" id="KW-0460">Magnesium</keyword>
<dbReference type="InterPro" id="IPR023214">
    <property type="entry name" value="HAD_sf"/>
</dbReference>
<dbReference type="AlphaFoldDB" id="A0A8H7MBF0"/>
<dbReference type="Pfam" id="PF00702">
    <property type="entry name" value="Hydrolase"/>
    <property type="match status" value="1"/>
</dbReference>
<proteinExistence type="predicted"/>